<dbReference type="GO" id="GO:0003677">
    <property type="term" value="F:DNA binding"/>
    <property type="evidence" value="ECO:0007669"/>
    <property type="project" value="UniProtKB-KW"/>
</dbReference>
<dbReference type="InterPro" id="IPR013762">
    <property type="entry name" value="Integrase-like_cat_sf"/>
</dbReference>
<evidence type="ECO:0000256" key="1">
    <source>
        <dbReference type="ARBA" id="ARBA00023125"/>
    </source>
</evidence>
<dbReference type="InterPro" id="IPR010998">
    <property type="entry name" value="Integrase_recombinase_N"/>
</dbReference>
<dbReference type="EMBL" id="CP159289">
    <property type="protein sequence ID" value="XCH26655.1"/>
    <property type="molecule type" value="Genomic_DNA"/>
</dbReference>
<organism evidence="5">
    <name type="scientific">Dyadobacter sp. 676</name>
    <dbReference type="NCBI Taxonomy" id="3088362"/>
    <lineage>
        <taxon>Bacteria</taxon>
        <taxon>Pseudomonadati</taxon>
        <taxon>Bacteroidota</taxon>
        <taxon>Cytophagia</taxon>
        <taxon>Cytophagales</taxon>
        <taxon>Spirosomataceae</taxon>
        <taxon>Dyadobacter</taxon>
    </lineage>
</organism>
<gene>
    <name evidence="5" type="ORF">ABV298_09755</name>
</gene>
<feature type="domain" description="Arm DNA-binding" evidence="4">
    <location>
        <begin position="205"/>
        <end position="276"/>
    </location>
</feature>
<keyword evidence="2" id="KW-0233">DNA recombination</keyword>
<dbReference type="Gene3D" id="1.10.443.10">
    <property type="entry name" value="Intergrase catalytic core"/>
    <property type="match status" value="1"/>
</dbReference>
<dbReference type="CDD" id="cd01185">
    <property type="entry name" value="INTN1_C_like"/>
    <property type="match status" value="1"/>
</dbReference>
<dbReference type="SUPFAM" id="SSF56349">
    <property type="entry name" value="DNA breaking-rejoining enzymes"/>
    <property type="match status" value="1"/>
</dbReference>
<dbReference type="Pfam" id="PF17293">
    <property type="entry name" value="Arm-DNA-bind_5"/>
    <property type="match status" value="1"/>
</dbReference>
<reference evidence="5" key="1">
    <citation type="submission" date="2024-06" db="EMBL/GenBank/DDBJ databases">
        <title>Sequencing and assembly of the genome of Dyadobacter sp. strain 676, a symbiont of Cyamopsis tetragonoloba.</title>
        <authorList>
            <person name="Guro P."/>
            <person name="Sazanova A."/>
            <person name="Kuznetsova I."/>
            <person name="Belimov A."/>
            <person name="Safronova V."/>
        </authorList>
    </citation>
    <scope>NUCLEOTIDE SEQUENCE</scope>
    <source>
        <strain evidence="5">676</strain>
    </source>
</reference>
<dbReference type="AlphaFoldDB" id="A0AAU8FTB0"/>
<dbReference type="Gene3D" id="1.10.150.130">
    <property type="match status" value="1"/>
</dbReference>
<dbReference type="RefSeq" id="WP_353721939.1">
    <property type="nucleotide sequence ID" value="NZ_CP159289.1"/>
</dbReference>
<feature type="domain" description="Tyr recombinase" evidence="3">
    <location>
        <begin position="427"/>
        <end position="563"/>
    </location>
</feature>
<evidence type="ECO:0000313" key="5">
    <source>
        <dbReference type="EMBL" id="XCH26655.1"/>
    </source>
</evidence>
<proteinExistence type="predicted"/>
<evidence type="ECO:0000256" key="2">
    <source>
        <dbReference type="ARBA" id="ARBA00023172"/>
    </source>
</evidence>
<accession>A0AAU8FTB0</accession>
<keyword evidence="1" id="KW-0238">DNA-binding</keyword>
<dbReference type="GO" id="GO:0015074">
    <property type="term" value="P:DNA integration"/>
    <property type="evidence" value="ECO:0007669"/>
    <property type="project" value="InterPro"/>
</dbReference>
<dbReference type="Pfam" id="PF00589">
    <property type="entry name" value="Phage_integrase"/>
    <property type="match status" value="1"/>
</dbReference>
<protein>
    <submittedName>
        <fullName evidence="5">Site-specific integrase</fullName>
    </submittedName>
</protein>
<dbReference type="GO" id="GO:0006310">
    <property type="term" value="P:DNA recombination"/>
    <property type="evidence" value="ECO:0007669"/>
    <property type="project" value="UniProtKB-KW"/>
</dbReference>
<name>A0AAU8FTB0_9BACT</name>
<sequence length="571" mass="66296">MKTTTNEHVRATIPSALKIRFAVQKSIFRAKITVKGTQARININTDIGTAVWIPRHQEFTGEGSDSLNQTIRDTTTYLVDKYKEMWTAGVVTAEMLKTAYEANFCESDEGLSKREKLLRLKERLLNDFETSVQRKPMRAQDKVSAFERMIAEVNEKLELMKTIDEIDKEVFNNRVLVRKRRNRPSEIFNRVVRHRITIRFQVPESRKNKSGYCSIQCRVSVNGVPATAFSTGLRARPETWDNKLQVVLGDEQTTQKLISIRDGLDSVYQEFRRRGRIPEPEEVIAHYFDHELEYNKKWTVEALCDAKIKDLHRRGRTSRTIMKYRHIYTMFREAVPIILVEDVKPAHIREFHEHLKIVKKYTQDYCNKCVCAVFGLFELAVANGAITHNPGKGLRLDWERKVNLTCLSDDELKALKTTEWSLRLQRVVDGFLFMCYTGLHIADYQKLNNNNVRNYQGQKFIEYRRQKNDQPAIVPIGKEAQALIDKYGSVDDLPRISSQKQNDYLKVIAERIGTDKHLTNKVARKTFTDMSINQRGMSFEAVASMLGHASTDFVKVYGRVRENRIFAEWRG</sequence>
<evidence type="ECO:0000259" key="4">
    <source>
        <dbReference type="Pfam" id="PF17293"/>
    </source>
</evidence>
<dbReference type="InterPro" id="IPR011010">
    <property type="entry name" value="DNA_brk_join_enz"/>
</dbReference>
<evidence type="ECO:0000259" key="3">
    <source>
        <dbReference type="Pfam" id="PF00589"/>
    </source>
</evidence>
<dbReference type="InterPro" id="IPR035386">
    <property type="entry name" value="Arm-DNA-bind_5"/>
</dbReference>
<dbReference type="InterPro" id="IPR002104">
    <property type="entry name" value="Integrase_catalytic"/>
</dbReference>